<organism evidence="3 4">
    <name type="scientific">Takifugu flavidus</name>
    <name type="common">sansaifugu</name>
    <dbReference type="NCBI Taxonomy" id="433684"/>
    <lineage>
        <taxon>Eukaryota</taxon>
        <taxon>Metazoa</taxon>
        <taxon>Chordata</taxon>
        <taxon>Craniata</taxon>
        <taxon>Vertebrata</taxon>
        <taxon>Euteleostomi</taxon>
        <taxon>Actinopterygii</taxon>
        <taxon>Neopterygii</taxon>
        <taxon>Teleostei</taxon>
        <taxon>Neoteleostei</taxon>
        <taxon>Acanthomorphata</taxon>
        <taxon>Eupercaria</taxon>
        <taxon>Tetraodontiformes</taxon>
        <taxon>Tetradontoidea</taxon>
        <taxon>Tetraodontidae</taxon>
        <taxon>Takifugu</taxon>
    </lineage>
</organism>
<dbReference type="SUPFAM" id="SSF53474">
    <property type="entry name" value="alpha/beta-Hydrolases"/>
    <property type="match status" value="1"/>
</dbReference>
<dbReference type="Proteomes" id="UP000324091">
    <property type="component" value="Chromosome 4"/>
</dbReference>
<comment type="caution">
    <text evidence="3">The sequence shown here is derived from an EMBL/GenBank/DDBJ whole genome shotgun (WGS) entry which is preliminary data.</text>
</comment>
<proteinExistence type="inferred from homology"/>
<dbReference type="Pfam" id="PF03096">
    <property type="entry name" value="Ndr"/>
    <property type="match status" value="1"/>
</dbReference>
<reference evidence="3 4" key="1">
    <citation type="submission" date="2019-04" db="EMBL/GenBank/DDBJ databases">
        <title>Chromosome genome assembly for Takifugu flavidus.</title>
        <authorList>
            <person name="Xiao S."/>
        </authorList>
    </citation>
    <scope>NUCLEOTIDE SEQUENCE [LARGE SCALE GENOMIC DNA]</scope>
    <source>
        <strain evidence="3">HTHZ2018</strain>
        <tissue evidence="3">Muscle</tissue>
    </source>
</reference>
<dbReference type="PANTHER" id="PTHR11034">
    <property type="entry name" value="N-MYC DOWNSTREAM REGULATED"/>
    <property type="match status" value="1"/>
</dbReference>
<sequence>MAFKSYGVIRRARGRRHNSAARHYFMKPHRPRCILVPSDSDGTSFLHLIQGNGPEGARLPSVCCISVTAEVLLQRTKFPVTTRKMDELQDVQLTEIKPLLTNKNARNFQDFDCQRGDTEADLETRTDSAAAILLMQNPAEGELSKSSSSFCRYHGVTSASCLFFWPGSASVEHDIETPHGVLHVTMRGVPKGNRPVILTYHDIGLNHKSCFNTLFNYEDMQEITQHFAVVHVDAPGQQEGAPPFPSGYRYPTMDELAEMLPSVLTQLNVNSMIGIGVGAGAYVLTRFALNNPTLVEGLVLINVDPCAEGWIDWAASKLTGWTSNLVDIIMAHHFSTDELTDNQELIQTYRLHIAQDINQDNLALFCGSYQYRRDLGIERPVVGLNEDTVNTLICPALLVVGDTSPAVEAVVECNSRLNPTKTTLLKMADCGGLPQVVQPGKLAEAFKYFVQGMGYIPYVLLSHLSNESVPSAGMTRLARSRTTSSSSITSMDSSRSRSNLNSLLEGTAAGNLDNQAGPQTMEVSC</sequence>
<dbReference type="EMBL" id="RHFK02000017">
    <property type="protein sequence ID" value="TWW61578.1"/>
    <property type="molecule type" value="Genomic_DNA"/>
</dbReference>
<dbReference type="InterPro" id="IPR029058">
    <property type="entry name" value="AB_hydrolase_fold"/>
</dbReference>
<dbReference type="AlphaFoldDB" id="A0A5C6N447"/>
<gene>
    <name evidence="3" type="ORF">D4764_04G0002250</name>
</gene>
<name>A0A5C6N447_9TELE</name>
<dbReference type="FunFam" id="3.40.50.1820:FF:000006">
    <property type="entry name" value="NDRG family member 3"/>
    <property type="match status" value="1"/>
</dbReference>
<evidence type="ECO:0000256" key="2">
    <source>
        <dbReference type="SAM" id="MobiDB-lite"/>
    </source>
</evidence>
<evidence type="ECO:0000313" key="4">
    <source>
        <dbReference type="Proteomes" id="UP000324091"/>
    </source>
</evidence>
<dbReference type="Gene3D" id="3.40.50.1820">
    <property type="entry name" value="alpha/beta hydrolase"/>
    <property type="match status" value="1"/>
</dbReference>
<evidence type="ECO:0000313" key="3">
    <source>
        <dbReference type="EMBL" id="TWW61578.1"/>
    </source>
</evidence>
<accession>A0A5C6N447</accession>
<evidence type="ECO:0000256" key="1">
    <source>
        <dbReference type="ARBA" id="ARBA00005598"/>
    </source>
</evidence>
<keyword evidence="4" id="KW-1185">Reference proteome</keyword>
<dbReference type="InterPro" id="IPR004142">
    <property type="entry name" value="NDRG"/>
</dbReference>
<feature type="region of interest" description="Disordered" evidence="2">
    <location>
        <begin position="475"/>
        <end position="499"/>
    </location>
</feature>
<protein>
    <submittedName>
        <fullName evidence="3">Protein NDRG3 N-myc downstream-regulated gene 3 protein</fullName>
    </submittedName>
</protein>
<comment type="similarity">
    <text evidence="1">Belongs to the NDRG family.</text>
</comment>